<organism evidence="6 7">
    <name type="scientific">Bursaphelenchus okinawaensis</name>
    <dbReference type="NCBI Taxonomy" id="465554"/>
    <lineage>
        <taxon>Eukaryota</taxon>
        <taxon>Metazoa</taxon>
        <taxon>Ecdysozoa</taxon>
        <taxon>Nematoda</taxon>
        <taxon>Chromadorea</taxon>
        <taxon>Rhabditida</taxon>
        <taxon>Tylenchina</taxon>
        <taxon>Tylenchomorpha</taxon>
        <taxon>Aphelenchoidea</taxon>
        <taxon>Aphelenchoididae</taxon>
        <taxon>Bursaphelenchus</taxon>
    </lineage>
</organism>
<evidence type="ECO:0000256" key="1">
    <source>
        <dbReference type="ARBA" id="ARBA00005964"/>
    </source>
</evidence>
<comment type="caution">
    <text evidence="6">The sequence shown here is derived from an EMBL/GenBank/DDBJ whole genome shotgun (WGS) entry which is preliminary data.</text>
</comment>
<accession>A0A811KE55</accession>
<feature type="domain" description="Carboxylesterase type B" evidence="5">
    <location>
        <begin position="15"/>
        <end position="540"/>
    </location>
</feature>
<keyword evidence="3 4" id="KW-0378">Hydrolase</keyword>
<dbReference type="SUPFAM" id="SSF53474">
    <property type="entry name" value="alpha/beta-Hydrolases"/>
    <property type="match status" value="1"/>
</dbReference>
<dbReference type="InterPro" id="IPR029058">
    <property type="entry name" value="AB_hydrolase_fold"/>
</dbReference>
<dbReference type="PANTHER" id="PTHR44590">
    <property type="entry name" value="CARBOXYLIC ESTER HYDROLASE-RELATED"/>
    <property type="match status" value="1"/>
</dbReference>
<name>A0A811KE55_9BILA</name>
<sequence length="554" mass="62228">MSEPDMKKLPNTSEVHLDGYGKIIGKLVECGEPSNAQAMVFMSIPFAKPPVGELRFKLPQLPDQLQDKPLECFQFPPRGIQKDPFVQKKWRNAEKTSEDSLYLNVFAPSFNETTSTKNPVMVFVHGGAFVSDGTKKYGMQGICDVLVTPHNIVVVTVQYRLGYLGFFSTGDGRIPDNLGLYDLKMSLEWVQKHISSFGGDPNNVTLAGQSAGGALVEYLSLSPLTWNLFHKILPMAGNAHCLWATNEKNVETCRKKLRRIGVKPTLSPEETEKVMLQIPALDFGTKMKLTSSGYGLKPSTEISPRISAPFFSKPLDQLRKEAPVKPILLGVSEHEGLLFQLIARKFSSIELVEQILAETIPESEPDFAARRQLLTDLYIRLHTEEKLSIRQVCTRLFTDVVMGAATLKYATNQVDRGNKDVYLYCFNHFNKAQIGLARHVLPFDGATHCNELVYLFRVFVVNKFTLSEEDTKMIKLTTKYFANFCRFGNPNGDTTKIPLEAHENLPSWDPCTSEHPSRCILLKTEPEMASQFMEGRADLWVKPLSSKQNGHSQE</sequence>
<dbReference type="Proteomes" id="UP000614601">
    <property type="component" value="Unassembled WGS sequence"/>
</dbReference>
<dbReference type="Gene3D" id="3.40.50.1820">
    <property type="entry name" value="alpha/beta hydrolase"/>
    <property type="match status" value="1"/>
</dbReference>
<evidence type="ECO:0000259" key="5">
    <source>
        <dbReference type="Pfam" id="PF00135"/>
    </source>
</evidence>
<dbReference type="InterPro" id="IPR002018">
    <property type="entry name" value="CarbesteraseB"/>
</dbReference>
<dbReference type="GO" id="GO:0052689">
    <property type="term" value="F:carboxylic ester hydrolase activity"/>
    <property type="evidence" value="ECO:0007669"/>
    <property type="project" value="UniProtKB-KW"/>
</dbReference>
<dbReference type="EMBL" id="CAJFDH010000003">
    <property type="protein sequence ID" value="CAD5214620.1"/>
    <property type="molecule type" value="Genomic_DNA"/>
</dbReference>
<evidence type="ECO:0000256" key="4">
    <source>
        <dbReference type="RuleBase" id="RU361235"/>
    </source>
</evidence>
<dbReference type="InterPro" id="IPR019826">
    <property type="entry name" value="Carboxylesterase_B_AS"/>
</dbReference>
<evidence type="ECO:0000256" key="2">
    <source>
        <dbReference type="ARBA" id="ARBA00022487"/>
    </source>
</evidence>
<evidence type="ECO:0000256" key="3">
    <source>
        <dbReference type="ARBA" id="ARBA00022801"/>
    </source>
</evidence>
<dbReference type="EC" id="3.1.1.-" evidence="4"/>
<dbReference type="AlphaFoldDB" id="A0A811KE55"/>
<comment type="similarity">
    <text evidence="1 4">Belongs to the type-B carboxylesterase/lipase family.</text>
</comment>
<reference evidence="6" key="1">
    <citation type="submission" date="2020-09" db="EMBL/GenBank/DDBJ databases">
        <authorList>
            <person name="Kikuchi T."/>
        </authorList>
    </citation>
    <scope>NUCLEOTIDE SEQUENCE</scope>
    <source>
        <strain evidence="6">SH1</strain>
    </source>
</reference>
<dbReference type="OrthoDB" id="3200163at2759"/>
<keyword evidence="2" id="KW-0719">Serine esterase</keyword>
<dbReference type="PANTHER" id="PTHR44590:SF3">
    <property type="entry name" value="CARBOXYLESTERASE TYPE B DOMAIN-CONTAINING PROTEIN"/>
    <property type="match status" value="1"/>
</dbReference>
<dbReference type="PROSITE" id="PS00122">
    <property type="entry name" value="CARBOXYLESTERASE_B_1"/>
    <property type="match status" value="1"/>
</dbReference>
<proteinExistence type="inferred from homology"/>
<dbReference type="Pfam" id="PF00135">
    <property type="entry name" value="COesterase"/>
    <property type="match status" value="1"/>
</dbReference>
<keyword evidence="7" id="KW-1185">Reference proteome</keyword>
<evidence type="ECO:0000313" key="6">
    <source>
        <dbReference type="EMBL" id="CAD5214620.1"/>
    </source>
</evidence>
<dbReference type="EMBL" id="CAJFCW020000003">
    <property type="protein sequence ID" value="CAG9103014.1"/>
    <property type="molecule type" value="Genomic_DNA"/>
</dbReference>
<gene>
    <name evidence="6" type="ORF">BOKJ2_LOCUS5684</name>
</gene>
<protein>
    <recommendedName>
        <fullName evidence="4">Carboxylic ester hydrolase</fullName>
        <ecNumber evidence="4">3.1.1.-</ecNumber>
    </recommendedName>
</protein>
<dbReference type="Proteomes" id="UP000783686">
    <property type="component" value="Unassembled WGS sequence"/>
</dbReference>
<evidence type="ECO:0000313" key="7">
    <source>
        <dbReference type="Proteomes" id="UP000614601"/>
    </source>
</evidence>